<dbReference type="EMBL" id="CAJNNW010025539">
    <property type="protein sequence ID" value="CAE8677599.1"/>
    <property type="molecule type" value="Genomic_DNA"/>
</dbReference>
<dbReference type="Proteomes" id="UP000626109">
    <property type="component" value="Unassembled WGS sequence"/>
</dbReference>
<name>A0A813JFG4_POLGL</name>
<organism evidence="2 3">
    <name type="scientific">Polarella glacialis</name>
    <name type="common">Dinoflagellate</name>
    <dbReference type="NCBI Taxonomy" id="89957"/>
    <lineage>
        <taxon>Eukaryota</taxon>
        <taxon>Sar</taxon>
        <taxon>Alveolata</taxon>
        <taxon>Dinophyceae</taxon>
        <taxon>Suessiales</taxon>
        <taxon>Suessiaceae</taxon>
        <taxon>Polarella</taxon>
    </lineage>
</organism>
<evidence type="ECO:0000313" key="2">
    <source>
        <dbReference type="EMBL" id="CAE8677599.1"/>
    </source>
</evidence>
<gene>
    <name evidence="2" type="ORF">PGLA2088_LOCUS20387</name>
</gene>
<feature type="compositionally biased region" description="Basic and acidic residues" evidence="1">
    <location>
        <begin position="79"/>
        <end position="90"/>
    </location>
</feature>
<comment type="caution">
    <text evidence="2">The sequence shown here is derived from an EMBL/GenBank/DDBJ whole genome shotgun (WGS) entry which is preliminary data.</text>
</comment>
<proteinExistence type="predicted"/>
<feature type="region of interest" description="Disordered" evidence="1">
    <location>
        <begin position="50"/>
        <end position="104"/>
    </location>
</feature>
<evidence type="ECO:0000313" key="3">
    <source>
        <dbReference type="Proteomes" id="UP000626109"/>
    </source>
</evidence>
<sequence>MVSQGTGLCSSPFHPSGRHFEKMGCWEARRGFCPRKGKGKGCKWCEGAPDSAGKGGGVWKPQFQKSWGPLAEAPGGQRQRQDPGQEDQQKVEGLGGWSATEVFL</sequence>
<accession>A0A813JFG4</accession>
<protein>
    <submittedName>
        <fullName evidence="2">Uncharacterized protein</fullName>
    </submittedName>
</protein>
<evidence type="ECO:0000256" key="1">
    <source>
        <dbReference type="SAM" id="MobiDB-lite"/>
    </source>
</evidence>
<dbReference type="AlphaFoldDB" id="A0A813JFG4"/>
<reference evidence="2" key="1">
    <citation type="submission" date="2021-02" db="EMBL/GenBank/DDBJ databases">
        <authorList>
            <person name="Dougan E. K."/>
            <person name="Rhodes N."/>
            <person name="Thang M."/>
            <person name="Chan C."/>
        </authorList>
    </citation>
    <scope>NUCLEOTIDE SEQUENCE</scope>
</reference>